<evidence type="ECO:0000256" key="4">
    <source>
        <dbReference type="SAM" id="MobiDB-lite"/>
    </source>
</evidence>
<feature type="compositionally biased region" description="Low complexity" evidence="4">
    <location>
        <begin position="30"/>
        <end position="43"/>
    </location>
</feature>
<dbReference type="InterPro" id="IPR036322">
    <property type="entry name" value="WD40_repeat_dom_sf"/>
</dbReference>
<feature type="region of interest" description="Disordered" evidence="4">
    <location>
        <begin position="24"/>
        <end position="54"/>
    </location>
</feature>
<dbReference type="InterPro" id="IPR020472">
    <property type="entry name" value="WD40_PAC1"/>
</dbReference>
<keyword evidence="2" id="KW-0677">Repeat</keyword>
<feature type="repeat" description="WD" evidence="3">
    <location>
        <begin position="171"/>
        <end position="204"/>
    </location>
</feature>
<evidence type="ECO:0000256" key="1">
    <source>
        <dbReference type="ARBA" id="ARBA00022574"/>
    </source>
</evidence>
<feature type="compositionally biased region" description="Low complexity" evidence="4">
    <location>
        <begin position="515"/>
        <end position="530"/>
    </location>
</feature>
<dbReference type="SUPFAM" id="SSF50978">
    <property type="entry name" value="WD40 repeat-like"/>
    <property type="match status" value="1"/>
</dbReference>
<dbReference type="PROSITE" id="PS50294">
    <property type="entry name" value="WD_REPEATS_REGION"/>
    <property type="match status" value="2"/>
</dbReference>
<sequence>MKFIEEGKPIRRRLSIFKVFNSKSEDRGRSASLSTNLSSSTGTDEQDDSSEDDRSIDLGSYAVASGPVCFKGLIPGVGKSHASSSDRLFNIPEGEDYEKYLRQPKYIKTFKRSGRTLPICKQLFLAQELLQSAEPRLNGLVANGVDDIELKSSDEFDANSTPVSTDTRDETLTNKHAIWAMKFSSDGKYLASAGRDSTIKIWKVISSPLDRLDSPQYGDKTEYASVFQDSPYRSYIGHSDDILSLDWSKNNFLLTSSMDKTVKLWNVNEDYALRTFVHNDFVPSIKFHPTDDRFFISGCLDHKVRLWSILENEVSYEFDAKNLVTAVAFIPNGSMTIVGTFNGTVYFLDTQNLELKHSLDLNKKKGSESSKITGIESFVDGDDVKVLISSNDSRIRLISLRYKQLEFYFKGLSNNSSQIIATVSDSHKYLISGSENHWVYLWEIDKPRDPSSSHLKNLISNKRKRSDYTSFHAHSSVVTCALIAPSGTFKALSLSNDFIYELNCELNEANQGDIQQQQDQQQSQQQQLQQPQPPQQPSQEGSLLAESYIGSIIVTSDDRGLIRVFRQDFSTSVRKKLLAEKKKCEREPYKHKHLNLSSSSVLSRSNSLRKIAQLDRNSSPPLGSRSRSGTTDSTTRVNGNSRSAVSAGVTCDVCGGDKFHVGKSSTGVEMFCSDCGNQIR</sequence>
<dbReference type="EMBL" id="CDQK01000002">
    <property type="protein sequence ID" value="CEP21677.1"/>
    <property type="molecule type" value="Genomic_DNA"/>
</dbReference>
<dbReference type="Gene3D" id="2.130.10.10">
    <property type="entry name" value="YVTN repeat-like/Quinoprotein amine dehydrogenase"/>
    <property type="match status" value="1"/>
</dbReference>
<protein>
    <submittedName>
        <fullName evidence="5">Uncharacterized WD repeat-containing protein C3H5.08c</fullName>
    </submittedName>
</protein>
<gene>
    <name evidence="5" type="ORF">BN1211_1815</name>
</gene>
<accession>A0A0H5C284</accession>
<evidence type="ECO:0000313" key="6">
    <source>
        <dbReference type="Proteomes" id="UP000038830"/>
    </source>
</evidence>
<evidence type="ECO:0000256" key="3">
    <source>
        <dbReference type="PROSITE-ProRule" id="PRU00221"/>
    </source>
</evidence>
<dbReference type="Pfam" id="PF00400">
    <property type="entry name" value="WD40"/>
    <property type="match status" value="3"/>
</dbReference>
<dbReference type="PRINTS" id="PR00320">
    <property type="entry name" value="GPROTEINBRPT"/>
</dbReference>
<organism evidence="5 6">
    <name type="scientific">Cyberlindnera jadinii (strain ATCC 18201 / CBS 1600 / BCRC 20928 / JCM 3617 / NBRC 0987 / NRRL Y-1542)</name>
    <name type="common">Torula yeast</name>
    <name type="synonym">Candida utilis</name>
    <dbReference type="NCBI Taxonomy" id="983966"/>
    <lineage>
        <taxon>Eukaryota</taxon>
        <taxon>Fungi</taxon>
        <taxon>Dikarya</taxon>
        <taxon>Ascomycota</taxon>
        <taxon>Saccharomycotina</taxon>
        <taxon>Saccharomycetes</taxon>
        <taxon>Phaffomycetales</taxon>
        <taxon>Phaffomycetaceae</taxon>
        <taxon>Cyberlindnera</taxon>
    </lineage>
</organism>
<feature type="region of interest" description="Disordered" evidence="4">
    <location>
        <begin position="511"/>
        <end position="542"/>
    </location>
</feature>
<feature type="repeat" description="WD" evidence="3">
    <location>
        <begin position="235"/>
        <end position="275"/>
    </location>
</feature>
<dbReference type="PROSITE" id="PS50082">
    <property type="entry name" value="WD_REPEATS_2"/>
    <property type="match status" value="3"/>
</dbReference>
<feature type="compositionally biased region" description="Low complexity" evidence="4">
    <location>
        <begin position="618"/>
        <end position="636"/>
    </location>
</feature>
<dbReference type="InterPro" id="IPR001680">
    <property type="entry name" value="WD40_rpt"/>
</dbReference>
<reference evidence="6" key="1">
    <citation type="journal article" date="2015" name="J. Biotechnol.">
        <title>The structure of the Cyberlindnera jadinii genome and its relation to Candida utilis analyzed by the occurrence of single nucleotide polymorphisms.</title>
        <authorList>
            <person name="Rupp O."/>
            <person name="Brinkrolf K."/>
            <person name="Buerth C."/>
            <person name="Kunigo M."/>
            <person name="Schneider J."/>
            <person name="Jaenicke S."/>
            <person name="Goesmann A."/>
            <person name="Puehler A."/>
            <person name="Jaeger K.-E."/>
            <person name="Ernst J.F."/>
        </authorList>
    </citation>
    <scope>NUCLEOTIDE SEQUENCE [LARGE SCALE GENOMIC DNA]</scope>
    <source>
        <strain evidence="6">ATCC 18201 / CBS 1600 / BCRC 20928 / JCM 3617 / NBRC 0987 / NRRL Y-1542</strain>
    </source>
</reference>
<evidence type="ECO:0000256" key="2">
    <source>
        <dbReference type="ARBA" id="ARBA00022737"/>
    </source>
</evidence>
<evidence type="ECO:0000313" key="5">
    <source>
        <dbReference type="EMBL" id="CEP21677.1"/>
    </source>
</evidence>
<dbReference type="PANTHER" id="PTHR14221">
    <property type="entry name" value="WD REPEAT DOMAIN 44"/>
    <property type="match status" value="1"/>
</dbReference>
<name>A0A0H5C284_CYBJN</name>
<dbReference type="InterPro" id="IPR040324">
    <property type="entry name" value="WDR44/Dgr2"/>
</dbReference>
<dbReference type="PROSITE" id="PS00678">
    <property type="entry name" value="WD_REPEATS_1"/>
    <property type="match status" value="1"/>
</dbReference>
<feature type="region of interest" description="Disordered" evidence="4">
    <location>
        <begin position="611"/>
        <end position="641"/>
    </location>
</feature>
<keyword evidence="1 3" id="KW-0853">WD repeat</keyword>
<dbReference type="InterPro" id="IPR019775">
    <property type="entry name" value="WD40_repeat_CS"/>
</dbReference>
<dbReference type="InterPro" id="IPR015943">
    <property type="entry name" value="WD40/YVTN_repeat-like_dom_sf"/>
</dbReference>
<feature type="repeat" description="WD" evidence="3">
    <location>
        <begin position="275"/>
        <end position="317"/>
    </location>
</feature>
<dbReference type="Proteomes" id="UP000038830">
    <property type="component" value="Unassembled WGS sequence"/>
</dbReference>
<dbReference type="SMART" id="SM00320">
    <property type="entry name" value="WD40"/>
    <property type="match status" value="6"/>
</dbReference>
<dbReference type="AlphaFoldDB" id="A0A0H5C284"/>
<dbReference type="PANTHER" id="PTHR14221:SF0">
    <property type="entry name" value="WD REPEAT-CONTAINING PROTEIN 44"/>
    <property type="match status" value="1"/>
</dbReference>
<proteinExistence type="predicted"/>